<reference evidence="1" key="1">
    <citation type="journal article" date="2019" name="PLoS Negl. Trop. Dis.">
        <title>Revisiting the worldwide diversity of Leptospira species in the environment.</title>
        <authorList>
            <person name="Vincent A.T."/>
            <person name="Schiettekatte O."/>
            <person name="Bourhy P."/>
            <person name="Veyrier F.J."/>
            <person name="Picardeau M."/>
        </authorList>
    </citation>
    <scope>NUCLEOTIDE SEQUENCE [LARGE SCALE GENOMIC DNA]</scope>
    <source>
        <strain evidence="1">201702454</strain>
    </source>
</reference>
<name>A0A4R9JNC9_9LEPT</name>
<dbReference type="Proteomes" id="UP000297609">
    <property type="component" value="Unassembled WGS sequence"/>
</dbReference>
<accession>A0A4R9JNC9</accession>
<comment type="caution">
    <text evidence="1">The sequence shown here is derived from an EMBL/GenBank/DDBJ whole genome shotgun (WGS) entry which is preliminary data.</text>
</comment>
<dbReference type="OrthoDB" id="345532at2"/>
<keyword evidence="2" id="KW-1185">Reference proteome</keyword>
<dbReference type="EMBL" id="RQGG01000050">
    <property type="protein sequence ID" value="TGL47244.1"/>
    <property type="molecule type" value="Genomic_DNA"/>
</dbReference>
<protein>
    <submittedName>
        <fullName evidence="1">TIGR04388 family protein</fullName>
    </submittedName>
</protein>
<evidence type="ECO:0000313" key="2">
    <source>
        <dbReference type="Proteomes" id="UP000297609"/>
    </source>
</evidence>
<organism evidence="1 2">
    <name type="scientific">Leptospira kemamanensis</name>
    <dbReference type="NCBI Taxonomy" id="2484942"/>
    <lineage>
        <taxon>Bacteria</taxon>
        <taxon>Pseudomonadati</taxon>
        <taxon>Spirochaetota</taxon>
        <taxon>Spirochaetia</taxon>
        <taxon>Leptospirales</taxon>
        <taxon>Leptospiraceae</taxon>
        <taxon>Leptospira</taxon>
    </lineage>
</organism>
<sequence length="1959" mass="219675">MVKIPKSFQWIILIFSFSFFSVYQVVEAQSITETWDIPSYQKENYSEFYAYQYFSTSLEDWNFKVEEMLAESVNSWIQEANFQMETILANETGFDSIISNEGYLDERRRSLLSEISIFYTAWERELIGDYFENRDAFLLKLETGKIDQMYLERIGKESIYEEYAKEELLQLETREKILQSANEWEYQWEQSKQEGLDSFSNSLAMLHEDYEAYLLKLEETEDRFQTNLSAISEYKETVKGVVSQMVLQLREGLETSCEYETGCQYRNFDGSFNEAGKVLSKLINELTDELISSKDNPDSFLSIISDKMQNFLANETNDAFLEQSYYQNRIYTYQTGLNVNLDQTKSNFDLGLADWILRTQIYHALSSDQKFENWTIEAEGNIGSFSKIQDPFLKAIFQSIHHSDSNRLVDLINGKLGPGRRVSSLIGSNLYTDAYHFINNDQFLGIPIVFDSASHVNGNFLLDGKFYYAFWKMERTTPVFPSGTFYRQMGAIGYSVLYEMYDETSSQTANYWFGNYSQLNAQNSHFQNNLIPAIGSWESKVKQYADDFRSWKDAKETLQNEAKTNLLANLHRLETSKEEWLSQLEKEHVEGQATWNQFASETNAKSNISSPSSPKAFSYESFQTTKLEDYEKLSEFQEKNGVLIGENNFLTEISKTITGVNQYATILQMNHDLESLQRKEQTKLLNQMVYTINPEITNTRSLTKEEKILVGQYDVQSITKEEQKNFGLCYENPNASQCSGLLKKEYQLQYDTKNQTVSIGKEIYDGQLGGKNTEGEYSASKVQTSRHFQLSQIGKIQTSDRKDFFTEWSEDDWKSLYGKQTELSQEFLTKSLANDQLTTASNIQSIELQNQRNADLFFAKKEKQENQDSFLQEIVIAYLSGGSQGIKASMKSKIESAVNNELAKVWVEASGGSPADIQKITMAIEFMRGRIKTNKIEASDNFVSIQNPMGAIDNILGKTVSHSMQFLDHSTGGIGTIPINLAVGGVMTLTKQIAGEKRYDSIKQQISGRKQEIANIKENEVQLAKSAMSQEVASNTGISLDIVSKFLEDQYNQNKTRIAKKKQSSNFISDFQSKSIGSFGGMMKTALVATGITESELSAILKDSNQIIHAKNLNPNSNSQSYFNYTEQAFGLQTSGTQFQSTFLDYTDGKTLVTELGKQALAKELSKISGLEESFLNQSIDISYGNLQRDKANQKAKAKAARQTVINAVALVITMGASGALSGVGSVLSSIGKAANYLTQGILPATMKMGQIVSSTMVQTIAGSHEGPKGAIAGFANGVLGGMIGEQSKFQSGFLKGLVPGIGVKYSEKEGWGGTIGIGNNNNHLSFSVSEKGNSSLQLSKSIAEGLQVTTDFQTNDVWNLGLQYNPKGEGPRKDWNYSMMYDLKGSGLSGSIGYTDPNSQIGLSTNWNQDGFSASSELHGVSMGTLGANGFQMDDYQFANQNINMAQEISETNESKIISSEGEGSASELFGQLSMLGGLVFGGIGLINFLRNRSDLGSNQMYFDDPVSFPNQMEASSDRSFFGRVTDSVKNGVFQFGESLNRYADAHDYRKTPNSDGKTNAVNTSLETDRISKLKTSIIDDYQKDSRLDTEKKLYELKQAGVDTSEIEATIKAKRGGKDVPMSKSVEKSLNEYKRLRESRAIQPIGNEAVNYLSSENALANVKLEFDPKKETKEAYFQRLGDEVCAATKDVDLSKDELVALHSANVAKLLGENLKDKINYARHKIIDGVENVSAVNTVDENGFRQTYETDCIRYIGAVLYAAGLTDKGSFANLNTDVFLTPEEMDRMKVEFKAGTVHYNGVEYFRQAGGFSNLVSERLTTEDDLKAHKAKGVIPELKIGTIGITRKMEAPDGATKKTMKSDHIYIVIGKKFNPELGVNEYLISESAGGSGVQNRWITMNTNDQLKESILKKFKKENFTDKEIKGKMKLIKFPENNANYLLRSEYYELTPQTRKNAIET</sequence>
<dbReference type="RefSeq" id="WP_135620974.1">
    <property type="nucleotide sequence ID" value="NZ_RQGG01000050.1"/>
</dbReference>
<evidence type="ECO:0000313" key="1">
    <source>
        <dbReference type="EMBL" id="TGL47244.1"/>
    </source>
</evidence>
<dbReference type="InterPro" id="IPR030885">
    <property type="entry name" value="Lepto_longest"/>
</dbReference>
<dbReference type="NCBIfam" id="TIGR04388">
    <property type="entry name" value="Lepto_longest"/>
    <property type="match status" value="1"/>
</dbReference>
<proteinExistence type="predicted"/>
<gene>
    <name evidence="1" type="ORF">EHQ59_16605</name>
</gene>